<protein>
    <submittedName>
        <fullName evidence="1">Uncharacterized protein</fullName>
    </submittedName>
</protein>
<proteinExistence type="predicted"/>
<accession>A0A2P2J0C2</accession>
<sequence length="12" mass="1408">MLWIKAIIASFD</sequence>
<reference evidence="1" key="1">
    <citation type="submission" date="2018-02" db="EMBL/GenBank/DDBJ databases">
        <title>Rhizophora mucronata_Transcriptome.</title>
        <authorList>
            <person name="Meera S.P."/>
            <person name="Sreeshan A."/>
            <person name="Augustine A."/>
        </authorList>
    </citation>
    <scope>NUCLEOTIDE SEQUENCE</scope>
    <source>
        <tissue evidence="1">Leaf</tissue>
    </source>
</reference>
<dbReference type="EMBL" id="GGEC01006402">
    <property type="protein sequence ID" value="MBW86885.1"/>
    <property type="molecule type" value="Transcribed_RNA"/>
</dbReference>
<evidence type="ECO:0000313" key="1">
    <source>
        <dbReference type="EMBL" id="MBW86885.1"/>
    </source>
</evidence>
<name>A0A2P2J0C2_RHIMU</name>
<organism evidence="1">
    <name type="scientific">Rhizophora mucronata</name>
    <name type="common">Asiatic mangrove</name>
    <dbReference type="NCBI Taxonomy" id="61149"/>
    <lineage>
        <taxon>Eukaryota</taxon>
        <taxon>Viridiplantae</taxon>
        <taxon>Streptophyta</taxon>
        <taxon>Embryophyta</taxon>
        <taxon>Tracheophyta</taxon>
        <taxon>Spermatophyta</taxon>
        <taxon>Magnoliopsida</taxon>
        <taxon>eudicotyledons</taxon>
        <taxon>Gunneridae</taxon>
        <taxon>Pentapetalae</taxon>
        <taxon>rosids</taxon>
        <taxon>fabids</taxon>
        <taxon>Malpighiales</taxon>
        <taxon>Rhizophoraceae</taxon>
        <taxon>Rhizophora</taxon>
    </lineage>
</organism>